<name>A0A0R1ZL87_9LACO</name>
<organism evidence="1 2">
    <name type="scientific">Lacticaseibacillus sharpeae JCM 1186 = DSM 20505</name>
    <dbReference type="NCBI Taxonomy" id="1291052"/>
    <lineage>
        <taxon>Bacteria</taxon>
        <taxon>Bacillati</taxon>
        <taxon>Bacillota</taxon>
        <taxon>Bacilli</taxon>
        <taxon>Lactobacillales</taxon>
        <taxon>Lactobacillaceae</taxon>
        <taxon>Lacticaseibacillus</taxon>
    </lineage>
</organism>
<comment type="caution">
    <text evidence="1">The sequence shown here is derived from an EMBL/GenBank/DDBJ whole genome shotgun (WGS) entry which is preliminary data.</text>
</comment>
<evidence type="ECO:0008006" key="3">
    <source>
        <dbReference type="Google" id="ProtNLM"/>
    </source>
</evidence>
<dbReference type="STRING" id="1291052.FC18_GL001028"/>
<evidence type="ECO:0000313" key="2">
    <source>
        <dbReference type="Proteomes" id="UP000051679"/>
    </source>
</evidence>
<keyword evidence="2" id="KW-1185">Reference proteome</keyword>
<dbReference type="Proteomes" id="UP000051679">
    <property type="component" value="Unassembled WGS sequence"/>
</dbReference>
<accession>A0A0R1ZL87</accession>
<protein>
    <recommendedName>
        <fullName evidence="3">DUF2187 domain-containing protein</fullName>
    </recommendedName>
</protein>
<dbReference type="PATRIC" id="fig|1291052.5.peg.1040"/>
<proteinExistence type="predicted"/>
<dbReference type="EMBL" id="AYYO01000013">
    <property type="protein sequence ID" value="KRM55760.1"/>
    <property type="molecule type" value="Genomic_DNA"/>
</dbReference>
<dbReference type="OrthoDB" id="2247035at2"/>
<dbReference type="RefSeq" id="WP_056975525.1">
    <property type="nucleotide sequence ID" value="NZ_AYYO01000013.1"/>
</dbReference>
<dbReference type="AlphaFoldDB" id="A0A0R1ZL87"/>
<gene>
    <name evidence="1" type="ORF">FC18_GL001028</name>
</gene>
<reference evidence="1 2" key="1">
    <citation type="journal article" date="2015" name="Genome Announc.">
        <title>Expanding the biotechnology potential of lactobacilli through comparative genomics of 213 strains and associated genera.</title>
        <authorList>
            <person name="Sun Z."/>
            <person name="Harris H.M."/>
            <person name="McCann A."/>
            <person name="Guo C."/>
            <person name="Argimon S."/>
            <person name="Zhang W."/>
            <person name="Yang X."/>
            <person name="Jeffery I.B."/>
            <person name="Cooney J.C."/>
            <person name="Kagawa T.F."/>
            <person name="Liu W."/>
            <person name="Song Y."/>
            <person name="Salvetti E."/>
            <person name="Wrobel A."/>
            <person name="Rasinkangas P."/>
            <person name="Parkhill J."/>
            <person name="Rea M.C."/>
            <person name="O'Sullivan O."/>
            <person name="Ritari J."/>
            <person name="Douillard F.P."/>
            <person name="Paul Ross R."/>
            <person name="Yang R."/>
            <person name="Briner A.E."/>
            <person name="Felis G.E."/>
            <person name="de Vos W.M."/>
            <person name="Barrangou R."/>
            <person name="Klaenhammer T.R."/>
            <person name="Caufield P.W."/>
            <person name="Cui Y."/>
            <person name="Zhang H."/>
            <person name="O'Toole P.W."/>
        </authorList>
    </citation>
    <scope>NUCLEOTIDE SEQUENCE [LARGE SCALE GENOMIC DNA]</scope>
    <source>
        <strain evidence="1 2">DSM 20505</strain>
    </source>
</reference>
<evidence type="ECO:0000313" key="1">
    <source>
        <dbReference type="EMBL" id="KRM55760.1"/>
    </source>
</evidence>
<sequence length="96" mass="10611">MAKITVQPGDVLTAKVHEDMKKQFKGKVMKNYEHAAMLEITEFDAATDGPNIPELNGRIVVSLKNVRAVNGKRVAKGDEVVPVPTEEPETPMRKRA</sequence>